<feature type="transmembrane region" description="Helical" evidence="2">
    <location>
        <begin position="539"/>
        <end position="556"/>
    </location>
</feature>
<sequence length="724" mass="83838">MSEPEEQQKDIPPAKSKRIKVLTMEEDGTDKGSVNSEDHLLQRANVSEDHLLQKAGRENREETKETEENNREVMEDSSVKLDKEINNEQNLDDKNSGSSNNNKRKPENLDEDITVIDKEESAPMEDPSNANQSNTNQNAKAQNGKLLEMKNKVLSAFALKNDKLKQDEVGDHCSDKDLEVRFNLDKKEHNKNNSKELQKKIRDVEEGIFSVTKEDLERKKKKKEEEDEVDSMSVWSYFMPKKNFQYHFQHPYLRLFIAYFVTFCNFLIYAEDPVAHSMKECTIPLVGNDFAFVATRYAPNAWSVLKVFLWLSAILLGIVLGKIVVHGFFFNRLCKLRMFEDDMGSFMVMFLASLIVLFVFSWIYNAFLLIGGSDTEDYRISDLMGISNSLFMKMAATGTWCGDFFTAWMVTDMMLQEKLYPKWAVRVRRWWNTGYRRIILFWTVTTVATLIVVLVIATDYIQWDKLNRDFLHSNEASRAILASLILVMDILIVLQDWDFPHFVSAIDIKLPGINTAHIKFDIPKCLKREVWQVHITGKWFNYGILFLVMILDLNMWKNQIFYAPFDYGQYTDSDGKIHSVTDEYSLKTFNESQLSYNYRSVTINPLTNATYLAGDTVMNARYNGYHLVIKLTAFIPCFAAFITFGVLLWKFGRRVPHEKDVYAGRLKKRARDPSKVKFNKFRGLAAMVRAFRLKPKVDANELHLVSYGKRGENNAETIRDPVSS</sequence>
<evidence type="ECO:0000313" key="4">
    <source>
        <dbReference type="Proteomes" id="UP000005408"/>
    </source>
</evidence>
<keyword evidence="4" id="KW-1185">Reference proteome</keyword>
<feature type="transmembrane region" description="Helical" evidence="2">
    <location>
        <begin position="252"/>
        <end position="270"/>
    </location>
</feature>
<feature type="compositionally biased region" description="Basic and acidic residues" evidence="1">
    <location>
        <begin position="36"/>
        <end position="95"/>
    </location>
</feature>
<feature type="transmembrane region" description="Helical" evidence="2">
    <location>
        <begin position="346"/>
        <end position="370"/>
    </location>
</feature>
<protein>
    <recommendedName>
        <fullName evidence="5">Transmembrane protein 117</fullName>
    </recommendedName>
</protein>
<dbReference type="InterPro" id="IPR029370">
    <property type="entry name" value="TMEM117"/>
</dbReference>
<accession>A0A8W8NFM7</accession>
<evidence type="ECO:0000256" key="2">
    <source>
        <dbReference type="SAM" id="Phobius"/>
    </source>
</evidence>
<keyword evidence="2" id="KW-0472">Membrane</keyword>
<feature type="transmembrane region" description="Helical" evidence="2">
    <location>
        <begin position="627"/>
        <end position="649"/>
    </location>
</feature>
<feature type="transmembrane region" description="Helical" evidence="2">
    <location>
        <begin position="476"/>
        <end position="494"/>
    </location>
</feature>
<organism evidence="3 4">
    <name type="scientific">Magallana gigas</name>
    <name type="common">Pacific oyster</name>
    <name type="synonym">Crassostrea gigas</name>
    <dbReference type="NCBI Taxonomy" id="29159"/>
    <lineage>
        <taxon>Eukaryota</taxon>
        <taxon>Metazoa</taxon>
        <taxon>Spiralia</taxon>
        <taxon>Lophotrochozoa</taxon>
        <taxon>Mollusca</taxon>
        <taxon>Bivalvia</taxon>
        <taxon>Autobranchia</taxon>
        <taxon>Pteriomorphia</taxon>
        <taxon>Ostreida</taxon>
        <taxon>Ostreoidea</taxon>
        <taxon>Ostreidae</taxon>
        <taxon>Magallana</taxon>
    </lineage>
</organism>
<feature type="transmembrane region" description="Helical" evidence="2">
    <location>
        <begin position="390"/>
        <end position="410"/>
    </location>
</feature>
<dbReference type="PANTHER" id="PTHR31226:SF1">
    <property type="entry name" value="TRANSMEMBRANE PROTEIN 117"/>
    <property type="match status" value="1"/>
</dbReference>
<evidence type="ECO:0008006" key="5">
    <source>
        <dbReference type="Google" id="ProtNLM"/>
    </source>
</evidence>
<evidence type="ECO:0000313" key="3">
    <source>
        <dbReference type="EnsemblMetazoa" id="G5085.1:cds"/>
    </source>
</evidence>
<evidence type="ECO:0000256" key="1">
    <source>
        <dbReference type="SAM" id="MobiDB-lite"/>
    </source>
</evidence>
<dbReference type="GO" id="GO:0070059">
    <property type="term" value="P:intrinsic apoptotic signaling pathway in response to endoplasmic reticulum stress"/>
    <property type="evidence" value="ECO:0007669"/>
    <property type="project" value="TreeGrafter"/>
</dbReference>
<dbReference type="EnsemblMetazoa" id="G5085.1">
    <property type="protein sequence ID" value="G5085.1:cds"/>
    <property type="gene ID" value="G5085"/>
</dbReference>
<keyword evidence="2" id="KW-1133">Transmembrane helix</keyword>
<dbReference type="PANTHER" id="PTHR31226">
    <property type="entry name" value="TRANSMEMBRANE PROTEIN 117"/>
    <property type="match status" value="1"/>
</dbReference>
<feature type="region of interest" description="Disordered" evidence="1">
    <location>
        <begin position="1"/>
        <end position="144"/>
    </location>
</feature>
<dbReference type="AlphaFoldDB" id="A0A8W8NFM7"/>
<proteinExistence type="predicted"/>
<name>A0A8W8NFM7_MAGGI</name>
<feature type="compositionally biased region" description="Low complexity" evidence="1">
    <location>
        <begin position="129"/>
        <end position="143"/>
    </location>
</feature>
<keyword evidence="2" id="KW-0812">Transmembrane</keyword>
<dbReference type="Pfam" id="PF15113">
    <property type="entry name" value="TMEM117"/>
    <property type="match status" value="1"/>
</dbReference>
<feature type="transmembrane region" description="Helical" evidence="2">
    <location>
        <begin position="307"/>
        <end position="325"/>
    </location>
</feature>
<feature type="transmembrane region" description="Helical" evidence="2">
    <location>
        <begin position="438"/>
        <end position="456"/>
    </location>
</feature>
<reference evidence="3" key="1">
    <citation type="submission" date="2022-08" db="UniProtKB">
        <authorList>
            <consortium name="EnsemblMetazoa"/>
        </authorList>
    </citation>
    <scope>IDENTIFICATION</scope>
    <source>
        <strain evidence="3">05x7-T-G4-1.051#20</strain>
    </source>
</reference>
<dbReference type="Proteomes" id="UP000005408">
    <property type="component" value="Unassembled WGS sequence"/>
</dbReference>
<dbReference type="OrthoDB" id="419441at2759"/>